<keyword evidence="2" id="KW-0472">Membrane</keyword>
<keyword evidence="2" id="KW-0812">Transmembrane</keyword>
<evidence type="ECO:0000256" key="1">
    <source>
        <dbReference type="SAM" id="MobiDB-lite"/>
    </source>
</evidence>
<feature type="region of interest" description="Disordered" evidence="1">
    <location>
        <begin position="1"/>
        <end position="25"/>
    </location>
</feature>
<keyword evidence="4" id="KW-1185">Reference proteome</keyword>
<organism evidence="3 4">
    <name type="scientific">Gracilibacillus halotolerans</name>
    <dbReference type="NCBI Taxonomy" id="74386"/>
    <lineage>
        <taxon>Bacteria</taxon>
        <taxon>Bacillati</taxon>
        <taxon>Bacillota</taxon>
        <taxon>Bacilli</taxon>
        <taxon>Bacillales</taxon>
        <taxon>Bacillaceae</taxon>
        <taxon>Gracilibacillus</taxon>
    </lineage>
</organism>
<reference evidence="3 4" key="1">
    <citation type="submission" date="2020-08" db="EMBL/GenBank/DDBJ databases">
        <title>Genomic Encyclopedia of Type Strains, Phase IV (KMG-IV): sequencing the most valuable type-strain genomes for metagenomic binning, comparative biology and taxonomic classification.</title>
        <authorList>
            <person name="Goeker M."/>
        </authorList>
    </citation>
    <scope>NUCLEOTIDE SEQUENCE [LARGE SCALE GENOMIC DNA]</scope>
    <source>
        <strain evidence="3 4">DSM 11805</strain>
    </source>
</reference>
<evidence type="ECO:0000313" key="3">
    <source>
        <dbReference type="EMBL" id="MBB6511953.1"/>
    </source>
</evidence>
<keyword evidence="2" id="KW-1133">Transmembrane helix</keyword>
<gene>
    <name evidence="3" type="ORF">GGQ92_000720</name>
</gene>
<evidence type="ECO:0008006" key="5">
    <source>
        <dbReference type="Google" id="ProtNLM"/>
    </source>
</evidence>
<dbReference type="RefSeq" id="WP_184244624.1">
    <property type="nucleotide sequence ID" value="NZ_BAAACU010000022.1"/>
</dbReference>
<sequence>MPKKSKTITYPISTENSTTRKDSFEEENVFQRDYLPTEPEPVHKKKSSFFQKYKSFILSAVTAIVIGTGLGIMIMKMFIDLDPEAFSASENDANHSVAIANEAVSNTESTQVRLQIPTLQGYVIQAGVFSSEENAKNFFDSHLASFNLPYSIWYHEEMYYIFVHLAGTEAGSKEFHQADLENNENFYSGKLWTTAEFSIDIDEASSDWLTAFPEVFTTTLSEGNTTAWEQWLEKKPENPHSSLEDFVTQSLAVAEKNSEAEKMVQVLEAWKSLVGISK</sequence>
<comment type="caution">
    <text evidence="3">The sequence shown here is derived from an EMBL/GenBank/DDBJ whole genome shotgun (WGS) entry which is preliminary data.</text>
</comment>
<protein>
    <recommendedName>
        <fullName evidence="5">SPOR domain-containing protein</fullName>
    </recommendedName>
</protein>
<evidence type="ECO:0000313" key="4">
    <source>
        <dbReference type="Proteomes" id="UP000572212"/>
    </source>
</evidence>
<evidence type="ECO:0000256" key="2">
    <source>
        <dbReference type="SAM" id="Phobius"/>
    </source>
</evidence>
<feature type="compositionally biased region" description="Polar residues" evidence="1">
    <location>
        <begin position="7"/>
        <end position="17"/>
    </location>
</feature>
<name>A0A841RJZ4_9BACI</name>
<dbReference type="Proteomes" id="UP000572212">
    <property type="component" value="Unassembled WGS sequence"/>
</dbReference>
<proteinExistence type="predicted"/>
<dbReference type="AlphaFoldDB" id="A0A841RJZ4"/>
<dbReference type="EMBL" id="JACHON010000001">
    <property type="protein sequence ID" value="MBB6511953.1"/>
    <property type="molecule type" value="Genomic_DNA"/>
</dbReference>
<accession>A0A841RJZ4</accession>
<feature type="transmembrane region" description="Helical" evidence="2">
    <location>
        <begin position="56"/>
        <end position="79"/>
    </location>
</feature>